<accession>A0A6B9ZA45</accession>
<dbReference type="AlphaFoldDB" id="A0A6B9ZA45"/>
<gene>
    <name evidence="1" type="ORF">GWR21_06255</name>
</gene>
<evidence type="ECO:0000313" key="1">
    <source>
        <dbReference type="EMBL" id="QHS59202.1"/>
    </source>
</evidence>
<dbReference type="EMBL" id="CP048113">
    <property type="protein sequence ID" value="QHS59202.1"/>
    <property type="molecule type" value="Genomic_DNA"/>
</dbReference>
<sequence length="482" mass="55043">MAVFQRNFLRINGFTCTDPEKDLILKEGNNLWFQLIAIRPLQQPSAAPEAGRLSISSQIKFYISYIDSATKKEKIVSSEDISVQDVDIEFNNGYIENISATILINGRPRTYINIYGIGFTSVENQNKLKSIRLYERGAKAFPDKKRMTQAQAALKGGNRTYIILGELLDYKNRLEVDRRDYSPKDTSMTLFGGQYATLYKEETNKLFEARIYSDFVGLQDDKPNGLVQTDVEKRININTAQWQTRRWIFPVVKSVGIFQYILPSITLSKLEEHNKHYILGDLDSIRQHPGDNDTASLAKNSHRYATPLGLYQRQSFSAGFDLNVLFLANHNLKFNIYLNIGGRLGITPVADSLTILEGSTVTKTGLVKEYTINTLQITPQLKLVFLPEERFNLSLSYRAIYIKPFAPGVELLGFTKDDPQKYMLQRNKWLNTLELLMSFNVNKNGDGKVFGRARFNSEIANYQNNFAQIQIGYSTYIFGRNK</sequence>
<dbReference type="RefSeq" id="WP_162330899.1">
    <property type="nucleotide sequence ID" value="NZ_CP048113.1"/>
</dbReference>
<reference evidence="1 2" key="1">
    <citation type="submission" date="2020-01" db="EMBL/GenBank/DDBJ databases">
        <title>Complete genome sequence of Chitinophaga sp. H33E-04 isolated from quinoa roots.</title>
        <authorList>
            <person name="Weon H.-Y."/>
            <person name="Lee S.A."/>
        </authorList>
    </citation>
    <scope>NUCLEOTIDE SEQUENCE [LARGE SCALE GENOMIC DNA]</scope>
    <source>
        <strain evidence="1 2">H33E-04</strain>
    </source>
</reference>
<evidence type="ECO:0000313" key="2">
    <source>
        <dbReference type="Proteomes" id="UP000476411"/>
    </source>
</evidence>
<dbReference type="KEGG" id="chih:GWR21_06255"/>
<keyword evidence="2" id="KW-1185">Reference proteome</keyword>
<name>A0A6B9ZA45_9BACT</name>
<protein>
    <submittedName>
        <fullName evidence="1">Uncharacterized protein</fullName>
    </submittedName>
</protein>
<proteinExistence type="predicted"/>
<dbReference type="Proteomes" id="UP000476411">
    <property type="component" value="Chromosome"/>
</dbReference>
<organism evidence="1 2">
    <name type="scientific">Chitinophaga agri</name>
    <dbReference type="NCBI Taxonomy" id="2703787"/>
    <lineage>
        <taxon>Bacteria</taxon>
        <taxon>Pseudomonadati</taxon>
        <taxon>Bacteroidota</taxon>
        <taxon>Chitinophagia</taxon>
        <taxon>Chitinophagales</taxon>
        <taxon>Chitinophagaceae</taxon>
        <taxon>Chitinophaga</taxon>
    </lineage>
</organism>